<dbReference type="InterPro" id="IPR009967">
    <property type="entry name" value="Flagellum_FlbT"/>
</dbReference>
<evidence type="ECO:0000256" key="1">
    <source>
        <dbReference type="ARBA" id="ARBA00022491"/>
    </source>
</evidence>
<organism evidence="4 5">
    <name type="scientific">Sphingomonas glacialis</name>
    <dbReference type="NCBI Taxonomy" id="658225"/>
    <lineage>
        <taxon>Bacteria</taxon>
        <taxon>Pseudomonadati</taxon>
        <taxon>Pseudomonadota</taxon>
        <taxon>Alphaproteobacteria</taxon>
        <taxon>Sphingomonadales</taxon>
        <taxon>Sphingomonadaceae</taxon>
        <taxon>Sphingomonas</taxon>
    </lineage>
</organism>
<evidence type="ECO:0000256" key="3">
    <source>
        <dbReference type="ARBA" id="ARBA00022884"/>
    </source>
</evidence>
<keyword evidence="5" id="KW-1185">Reference proteome</keyword>
<keyword evidence="1" id="KW-0678">Repressor</keyword>
<reference evidence="5" key="1">
    <citation type="journal article" date="2019" name="Int. J. Syst. Evol. Microbiol.">
        <title>The Global Catalogue of Microorganisms (GCM) 10K type strain sequencing project: providing services to taxonomists for standard genome sequencing and annotation.</title>
        <authorList>
            <consortium name="The Broad Institute Genomics Platform"/>
            <consortium name="The Broad Institute Genome Sequencing Center for Infectious Disease"/>
            <person name="Wu L."/>
            <person name="Ma J."/>
        </authorList>
    </citation>
    <scope>NUCLEOTIDE SEQUENCE [LARGE SCALE GENOMIC DNA]</scope>
    <source>
        <strain evidence="5">CGMCC 1.8957</strain>
    </source>
</reference>
<comment type="caution">
    <text evidence="4">The sequence shown here is derived from an EMBL/GenBank/DDBJ whole genome shotgun (WGS) entry which is preliminary data.</text>
</comment>
<dbReference type="Proteomes" id="UP000652430">
    <property type="component" value="Unassembled WGS sequence"/>
</dbReference>
<dbReference type="RefSeq" id="WP_189677226.1">
    <property type="nucleotide sequence ID" value="NZ_BNAQ01000006.1"/>
</dbReference>
<sequence>MTLRISLRNGEQMIVNGALLRAVGRTELYIENTVTVLRGREVMAPEDATTPARRLYHACMLAYIDPAGAAAHHDEIIGYLEGLIGALESHEAKAACAAFAQKVAIGDFYRALADCRTLITYETVAFARAECDAA</sequence>
<protein>
    <recommendedName>
        <fullName evidence="6">Flagellar biosynthesis repressor FlbT</fullName>
    </recommendedName>
</protein>
<accession>A0ABQ3LT29</accession>
<dbReference type="EMBL" id="BNAQ01000006">
    <property type="protein sequence ID" value="GHH23249.1"/>
    <property type="molecule type" value="Genomic_DNA"/>
</dbReference>
<gene>
    <name evidence="4" type="ORF">GCM10008023_34000</name>
</gene>
<evidence type="ECO:0000313" key="4">
    <source>
        <dbReference type="EMBL" id="GHH23249.1"/>
    </source>
</evidence>
<keyword evidence="2" id="KW-1005">Bacterial flagellum biogenesis</keyword>
<evidence type="ECO:0008006" key="6">
    <source>
        <dbReference type="Google" id="ProtNLM"/>
    </source>
</evidence>
<evidence type="ECO:0000313" key="5">
    <source>
        <dbReference type="Proteomes" id="UP000652430"/>
    </source>
</evidence>
<name>A0ABQ3LT29_9SPHN</name>
<evidence type="ECO:0000256" key="2">
    <source>
        <dbReference type="ARBA" id="ARBA00022795"/>
    </source>
</evidence>
<keyword evidence="3" id="KW-0694">RNA-binding</keyword>
<dbReference type="Pfam" id="PF07378">
    <property type="entry name" value="FlbT"/>
    <property type="match status" value="1"/>
</dbReference>
<proteinExistence type="predicted"/>